<accession>A0A9P8RNA8</accession>
<organism evidence="2 3">
    <name type="scientific">Truncatella angustata</name>
    <dbReference type="NCBI Taxonomy" id="152316"/>
    <lineage>
        <taxon>Eukaryota</taxon>
        <taxon>Fungi</taxon>
        <taxon>Dikarya</taxon>
        <taxon>Ascomycota</taxon>
        <taxon>Pezizomycotina</taxon>
        <taxon>Sordariomycetes</taxon>
        <taxon>Xylariomycetidae</taxon>
        <taxon>Amphisphaeriales</taxon>
        <taxon>Sporocadaceae</taxon>
        <taxon>Truncatella</taxon>
    </lineage>
</organism>
<keyword evidence="1" id="KW-1133">Transmembrane helix</keyword>
<dbReference type="OrthoDB" id="5340195at2759"/>
<proteinExistence type="predicted"/>
<dbReference type="PANTHER" id="PTHR35041:SF3">
    <property type="entry name" value="FORMYLMETHIONINE DEFORMYLASE-LIKE PROTEIN"/>
    <property type="match status" value="1"/>
</dbReference>
<reference evidence="2" key="1">
    <citation type="journal article" date="2021" name="Nat. Commun.">
        <title>Genetic determinants of endophytism in the Arabidopsis root mycobiome.</title>
        <authorList>
            <person name="Mesny F."/>
            <person name="Miyauchi S."/>
            <person name="Thiergart T."/>
            <person name="Pickel B."/>
            <person name="Atanasova L."/>
            <person name="Karlsson M."/>
            <person name="Huettel B."/>
            <person name="Barry K.W."/>
            <person name="Haridas S."/>
            <person name="Chen C."/>
            <person name="Bauer D."/>
            <person name="Andreopoulos W."/>
            <person name="Pangilinan J."/>
            <person name="LaButti K."/>
            <person name="Riley R."/>
            <person name="Lipzen A."/>
            <person name="Clum A."/>
            <person name="Drula E."/>
            <person name="Henrissat B."/>
            <person name="Kohler A."/>
            <person name="Grigoriev I.V."/>
            <person name="Martin F.M."/>
            <person name="Hacquard S."/>
        </authorList>
    </citation>
    <scope>NUCLEOTIDE SEQUENCE</scope>
    <source>
        <strain evidence="2">MPI-SDFR-AT-0073</strain>
    </source>
</reference>
<evidence type="ECO:0000256" key="1">
    <source>
        <dbReference type="SAM" id="Phobius"/>
    </source>
</evidence>
<keyword evidence="1" id="KW-0812">Transmembrane</keyword>
<keyword evidence="1" id="KW-0472">Membrane</keyword>
<feature type="transmembrane region" description="Helical" evidence="1">
    <location>
        <begin position="36"/>
        <end position="56"/>
    </location>
</feature>
<comment type="caution">
    <text evidence="2">The sequence shown here is derived from an EMBL/GenBank/DDBJ whole genome shotgun (WGS) entry which is preliminary data.</text>
</comment>
<evidence type="ECO:0000313" key="2">
    <source>
        <dbReference type="EMBL" id="KAH6647340.1"/>
    </source>
</evidence>
<name>A0A9P8RNA8_9PEZI</name>
<evidence type="ECO:0000313" key="3">
    <source>
        <dbReference type="Proteomes" id="UP000758603"/>
    </source>
</evidence>
<feature type="transmembrane region" description="Helical" evidence="1">
    <location>
        <begin position="105"/>
        <end position="125"/>
    </location>
</feature>
<dbReference type="Proteomes" id="UP000758603">
    <property type="component" value="Unassembled WGS sequence"/>
</dbReference>
<dbReference type="PANTHER" id="PTHR35041">
    <property type="entry name" value="MEDIATOR OF RNA POLYMERASE II TRANSCRIPTION SUBUNIT 1"/>
    <property type="match status" value="1"/>
</dbReference>
<protein>
    <submittedName>
        <fullName evidence="2">Uncharacterized protein</fullName>
    </submittedName>
</protein>
<gene>
    <name evidence="2" type="ORF">BKA67DRAFT_594456</name>
</gene>
<sequence length="659" mass="73959">MYIFLLFGFCCALGHHLFYASLDGRIADNQLAMLRYGTVLSFAAKAGFVAAVITAYRQRIWVTVRNKLLSVGALDSLFAATDDVSALWNTEVYQKAKMAMALASLAWLTPLMIILTSNTLLVGLVENIDHTKCPNVRTLNFTKDELEDFRHPTKIDGMFGLSVNYWNTTDDNVSAADWFDYYTGPSDFFQAVANLGVYSHQVMGAKNASFDICGAGWNCTYTIDFVAPGYKCEEIANGVGSQVQQFGNNVTPFNTSVLVPEGIYSYYAYTSGGEYDRAQMERVQPGGMPVDENGERIWPNQSLPEHLGVFRTEPVVWVGYSVRKDPDTTPPNSSMAGWNEAFTPKIFACENYETAYTVEFKYEGQDQFTNVTRREFLSKVMDTTYIKGKDAVDGTNDNTTAVPESNYVYPNDTMRYRRVSTFHSLGMMLRNAINGTMASDPIGNPGANTKALQTKLMNPKQEWFPYPNVQDLVRDLYEDIILSLFSSYRMVSLTWAAKPWETPGDLKGNETTLWPCTKSRWENRYKYIARDLWIVYSCAFLCAVIAVVLGTVAVFENEGRLYDTRFSSIVAATRGPALEKVMWKEDKGDLDPGVRKMRVGYGLIHKTNALGVVPEEETTRYTGRGMNEEGDTPRFGFGLEGDVRQIKNEGSLFRGRTLS</sequence>
<keyword evidence="3" id="KW-1185">Reference proteome</keyword>
<dbReference type="GeneID" id="70133945"/>
<dbReference type="EMBL" id="JAGPXC010000008">
    <property type="protein sequence ID" value="KAH6647340.1"/>
    <property type="molecule type" value="Genomic_DNA"/>
</dbReference>
<dbReference type="RefSeq" id="XP_045953852.1">
    <property type="nucleotide sequence ID" value="XM_046105054.1"/>
</dbReference>
<dbReference type="AlphaFoldDB" id="A0A9P8RNA8"/>
<feature type="transmembrane region" description="Helical" evidence="1">
    <location>
        <begin position="533"/>
        <end position="555"/>
    </location>
</feature>